<dbReference type="RefSeq" id="XP_014662750.1">
    <property type="nucleotide sequence ID" value="XM_014807264.1"/>
</dbReference>
<dbReference type="Proteomes" id="UP000695022">
    <property type="component" value="Unplaced"/>
</dbReference>
<gene>
    <name evidence="2" type="primary">LOC106805600</name>
</gene>
<protein>
    <submittedName>
        <fullName evidence="2">Uncharacterized protein LOC106805600</fullName>
    </submittedName>
</protein>
<evidence type="ECO:0000313" key="2">
    <source>
        <dbReference type="RefSeq" id="XP_014662750.1"/>
    </source>
</evidence>
<keyword evidence="1" id="KW-1185">Reference proteome</keyword>
<dbReference type="GeneID" id="106805600"/>
<name>A0ABM1DS29_PRICU</name>
<proteinExistence type="predicted"/>
<organism evidence="1 2">
    <name type="scientific">Priapulus caudatus</name>
    <name type="common">Priapulid worm</name>
    <dbReference type="NCBI Taxonomy" id="37621"/>
    <lineage>
        <taxon>Eukaryota</taxon>
        <taxon>Metazoa</taxon>
        <taxon>Ecdysozoa</taxon>
        <taxon>Scalidophora</taxon>
        <taxon>Priapulida</taxon>
        <taxon>Priapulimorpha</taxon>
        <taxon>Priapulimorphida</taxon>
        <taxon>Priapulidae</taxon>
        <taxon>Priapulus</taxon>
    </lineage>
</organism>
<accession>A0ABM1DS29</accession>
<reference evidence="2" key="1">
    <citation type="submission" date="2025-08" db="UniProtKB">
        <authorList>
            <consortium name="RefSeq"/>
        </authorList>
    </citation>
    <scope>IDENTIFICATION</scope>
</reference>
<evidence type="ECO:0000313" key="1">
    <source>
        <dbReference type="Proteomes" id="UP000695022"/>
    </source>
</evidence>
<sequence length="229" mass="26855">MNAVDVERFCQAQKEDLLELRKRITPDVTTTCSTNSSSTSRLDLLPNDIRKLYNEVLPHVRAVHLLNLELKQVNARLLKQNRMIKFDKIHDSLYNAFEPYVDDASTPKPFVAWQQEMEQYIRQQEKKTDAKSIINCFVEPLLFTMANLCRSKKQLSFSTCYHRVTVHVTITEVITDENRVTYCFTSDVHIEELETKGALYIEQKRTAAEFVRDIIWSYLRQEILPYTLT</sequence>